<evidence type="ECO:0000256" key="3">
    <source>
        <dbReference type="ARBA" id="ARBA00022801"/>
    </source>
</evidence>
<sequence>MTPATGPNAAPSPVLPSLRLGEHTVTVVPDGSVQLHPLRWLPGSTAADWAGDNAGLLDGQGFIEAPIAALLVEYGDRALLVDSGFGPHDIAAEDTIDTIGALRGGGLPAALARLGRSPADIDTVAFTHLHDDHVGWAFRAGPPGELPFAEAAFVASGDEWAAWSMPEGFAPRTRTVRTGEEVFPGVTAWVTPGHTRGHTSYVLSAGGRRLIAFGDVFHTAAQLARPDWQVSMDALPEDAVRTRRAMLTELARPDTVAFANHFGQGQLGRLTTTDDGPRWTSLPD</sequence>
<evidence type="ECO:0000259" key="5">
    <source>
        <dbReference type="SMART" id="SM00849"/>
    </source>
</evidence>
<comment type="similarity">
    <text evidence="1">Belongs to the metallo-beta-lactamase superfamily.</text>
</comment>
<keyword evidence="2" id="KW-0479">Metal-binding</keyword>
<gene>
    <name evidence="6" type="ORF">ACFPZJ_19575</name>
</gene>
<name>A0ABW0UQX4_9ACTN</name>
<organism evidence="6 7">
    <name type="scientific">Streptomyces bullii</name>
    <dbReference type="NCBI Taxonomy" id="349910"/>
    <lineage>
        <taxon>Bacteria</taxon>
        <taxon>Bacillati</taxon>
        <taxon>Actinomycetota</taxon>
        <taxon>Actinomycetes</taxon>
        <taxon>Kitasatosporales</taxon>
        <taxon>Streptomycetaceae</taxon>
        <taxon>Streptomyces</taxon>
    </lineage>
</organism>
<evidence type="ECO:0000256" key="1">
    <source>
        <dbReference type="ARBA" id="ARBA00007749"/>
    </source>
</evidence>
<comment type="caution">
    <text evidence="6">The sequence shown here is derived from an EMBL/GenBank/DDBJ whole genome shotgun (WGS) entry which is preliminary data.</text>
</comment>
<keyword evidence="7" id="KW-1185">Reference proteome</keyword>
<evidence type="ECO:0000313" key="7">
    <source>
        <dbReference type="Proteomes" id="UP001596154"/>
    </source>
</evidence>
<proteinExistence type="inferred from homology"/>
<dbReference type="PANTHER" id="PTHR42978">
    <property type="entry name" value="QUORUM-QUENCHING LACTONASE YTNP-RELATED-RELATED"/>
    <property type="match status" value="1"/>
</dbReference>
<dbReference type="RefSeq" id="WP_381023018.1">
    <property type="nucleotide sequence ID" value="NZ_JBHSNY010000006.1"/>
</dbReference>
<dbReference type="SUPFAM" id="SSF56281">
    <property type="entry name" value="Metallo-hydrolase/oxidoreductase"/>
    <property type="match status" value="1"/>
</dbReference>
<reference evidence="7" key="1">
    <citation type="journal article" date="2019" name="Int. J. Syst. Evol. Microbiol.">
        <title>The Global Catalogue of Microorganisms (GCM) 10K type strain sequencing project: providing services to taxonomists for standard genome sequencing and annotation.</title>
        <authorList>
            <consortium name="The Broad Institute Genomics Platform"/>
            <consortium name="The Broad Institute Genome Sequencing Center for Infectious Disease"/>
            <person name="Wu L."/>
            <person name="Ma J."/>
        </authorList>
    </citation>
    <scope>NUCLEOTIDE SEQUENCE [LARGE SCALE GENOMIC DNA]</scope>
    <source>
        <strain evidence="7">CGMCC 4.7248</strain>
    </source>
</reference>
<dbReference type="PANTHER" id="PTHR42978:SF6">
    <property type="entry name" value="QUORUM-QUENCHING LACTONASE YTNP-RELATED"/>
    <property type="match status" value="1"/>
</dbReference>
<keyword evidence="3" id="KW-0378">Hydrolase</keyword>
<protein>
    <submittedName>
        <fullName evidence="6">MBL fold metallo-hydrolase</fullName>
    </submittedName>
</protein>
<dbReference type="EMBL" id="JBHSNY010000006">
    <property type="protein sequence ID" value="MFC5635955.1"/>
    <property type="molecule type" value="Genomic_DNA"/>
</dbReference>
<dbReference type="Proteomes" id="UP001596154">
    <property type="component" value="Unassembled WGS sequence"/>
</dbReference>
<accession>A0ABW0UQX4</accession>
<evidence type="ECO:0000256" key="4">
    <source>
        <dbReference type="ARBA" id="ARBA00022833"/>
    </source>
</evidence>
<dbReference type="InterPro" id="IPR036866">
    <property type="entry name" value="RibonucZ/Hydroxyglut_hydro"/>
</dbReference>
<dbReference type="SMART" id="SM00849">
    <property type="entry name" value="Lactamase_B"/>
    <property type="match status" value="1"/>
</dbReference>
<keyword evidence="4" id="KW-0862">Zinc</keyword>
<dbReference type="InterPro" id="IPR051013">
    <property type="entry name" value="MBL_superfamily_lactonases"/>
</dbReference>
<evidence type="ECO:0000313" key="6">
    <source>
        <dbReference type="EMBL" id="MFC5635955.1"/>
    </source>
</evidence>
<dbReference type="Gene3D" id="3.60.15.10">
    <property type="entry name" value="Ribonuclease Z/Hydroxyacylglutathione hydrolase-like"/>
    <property type="match status" value="1"/>
</dbReference>
<dbReference type="Pfam" id="PF00753">
    <property type="entry name" value="Lactamase_B"/>
    <property type="match status" value="1"/>
</dbReference>
<feature type="domain" description="Metallo-beta-lactamase" evidence="5">
    <location>
        <begin position="66"/>
        <end position="261"/>
    </location>
</feature>
<dbReference type="InterPro" id="IPR001279">
    <property type="entry name" value="Metallo-B-lactamas"/>
</dbReference>
<evidence type="ECO:0000256" key="2">
    <source>
        <dbReference type="ARBA" id="ARBA00022723"/>
    </source>
</evidence>